<dbReference type="InterPro" id="IPR012767">
    <property type="entry name" value="Trehalose_TreY"/>
</dbReference>
<dbReference type="NCBIfam" id="TIGR02401">
    <property type="entry name" value="trehalose_TreY"/>
    <property type="match status" value="1"/>
</dbReference>
<dbReference type="OrthoDB" id="9761577at2"/>
<reference evidence="2 3" key="1">
    <citation type="submission" date="2019-04" db="EMBL/GenBank/DDBJ databases">
        <authorList>
            <person name="Li J."/>
        </authorList>
    </citation>
    <scope>NUCLEOTIDE SEQUENCE [LARGE SCALE GENOMIC DNA]</scope>
    <source>
        <strain evidence="2 3">CCTCC AB2016182</strain>
    </source>
</reference>
<proteinExistence type="predicted"/>
<keyword evidence="3" id="KW-1185">Reference proteome</keyword>
<gene>
    <name evidence="2" type="primary">treY</name>
    <name evidence="2" type="ORF">FA740_16305</name>
</gene>
<dbReference type="PANTHER" id="PTHR10357:SF216">
    <property type="entry name" value="MALTOOLIGOSYL TREHALOSE SYNTHASE-RELATED"/>
    <property type="match status" value="1"/>
</dbReference>
<dbReference type="Proteomes" id="UP000306223">
    <property type="component" value="Unassembled WGS sequence"/>
</dbReference>
<dbReference type="Gene3D" id="1.10.10.470">
    <property type="entry name" value="Maltooligosyl trehalose synthase, domain 4"/>
    <property type="match status" value="1"/>
</dbReference>
<name>A0A4U0QL96_9RHOB</name>
<dbReference type="InterPro" id="IPR006047">
    <property type="entry name" value="GH13_cat_dom"/>
</dbReference>
<comment type="caution">
    <text evidence="2">The sequence shown here is derived from an EMBL/GenBank/DDBJ whole genome shotgun (WGS) entry which is preliminary data.</text>
</comment>
<protein>
    <submittedName>
        <fullName evidence="2">Malto-oligosyltrehalose synthase</fullName>
    </submittedName>
</protein>
<dbReference type="Gene3D" id="1.10.150.200">
    <property type="entry name" value="Maltooligosyl trehalose synthase, domain 3"/>
    <property type="match status" value="1"/>
</dbReference>
<dbReference type="SUPFAM" id="SSF51445">
    <property type="entry name" value="(Trans)glycosidases"/>
    <property type="match status" value="1"/>
</dbReference>
<dbReference type="AlphaFoldDB" id="A0A4U0QL96"/>
<dbReference type="GO" id="GO:0030980">
    <property type="term" value="P:alpha-glucan catabolic process"/>
    <property type="evidence" value="ECO:0007669"/>
    <property type="project" value="TreeGrafter"/>
</dbReference>
<dbReference type="SMART" id="SM00642">
    <property type="entry name" value="Aamy"/>
    <property type="match status" value="1"/>
</dbReference>
<dbReference type="EMBL" id="SUNH01000028">
    <property type="protein sequence ID" value="TJZ81802.1"/>
    <property type="molecule type" value="Genomic_DNA"/>
</dbReference>
<sequence>MIPRIPTATFRIQLRGGVDFAALTLRLDQIAGLGVSHLYLSPIFAATEGSTHGYDITDPSRIDETLGGAEGFEALAHAARSRGLGIILDIVPNHTAFSVQNPWLADVLTHGRASPRARHFDIDWQAGPLILPWLPEPFEVMLTQGAFQIRDGHWCMGDLAVPLAPGTDVTDDLIALHEAQHWRLVHAALERDSITHRRFFNVTDLIGMRVEDPPVFDDTHTLIIDLVRRDLVQGLRIDHIDGLADPADYLARLSQALPDTPLWVEKILTGDEALPPEWPVAGTTGYEAGRLIARLLTRPQGLDDLDRHWRQVTGITGGFDQALIQAKHDVLDHELAAERRQLARLAGAALDPLPDVQPGPEALREAVTALLVAVPRYRSYVTDQGTPPDDRALIAQVAEDAAQGLRCDRVLRMLAQVWADPATPAQMAFVTRLQQVSGALLAKAQEDTAGFRWTRYLPANEVGAEPDHATVTEAEANAILARRGAGDMVLTSSHDSKRSEDSRARMIAASHLPDQMLALDEAAAALPQAQGVPDAWRWYMVQSALAMHGADRAADRLAQHVEKAMREAKETSFWTNPDLTAEAALADLGHAMLDGWHRNPPAALTALLQRGEALMLAQLVFKAVMPGFPDIYQGTQGPFLALTDPDNRHPVPWDALAADRGVKAQWTQRLLHWRRERQEQLSDADAQVVITPDGINLTRRSGDWRAVARLVLPGAAAVDDGAAEILDWTGPDGSRVLLSEAGAIDN</sequence>
<dbReference type="RefSeq" id="WP_136857873.1">
    <property type="nucleotide sequence ID" value="NZ_SUNH01000028.1"/>
</dbReference>
<evidence type="ECO:0000313" key="3">
    <source>
        <dbReference type="Proteomes" id="UP000306223"/>
    </source>
</evidence>
<dbReference type="Pfam" id="PF00128">
    <property type="entry name" value="Alpha-amylase"/>
    <property type="match status" value="1"/>
</dbReference>
<organism evidence="2 3">
    <name type="scientific">Paracoccus hibiscisoli</name>
    <dbReference type="NCBI Taxonomy" id="2023261"/>
    <lineage>
        <taxon>Bacteria</taxon>
        <taxon>Pseudomonadati</taxon>
        <taxon>Pseudomonadota</taxon>
        <taxon>Alphaproteobacteria</taxon>
        <taxon>Rhodobacterales</taxon>
        <taxon>Paracoccaceae</taxon>
        <taxon>Paracoccus</taxon>
    </lineage>
</organism>
<dbReference type="Gene3D" id="3.30.1590.10">
    <property type="entry name" value="Maltooligosyl trehalose synthase, domain 2"/>
    <property type="match status" value="1"/>
</dbReference>
<dbReference type="GO" id="GO:0005992">
    <property type="term" value="P:trehalose biosynthetic process"/>
    <property type="evidence" value="ECO:0007669"/>
    <property type="project" value="TreeGrafter"/>
</dbReference>
<dbReference type="Gene3D" id="3.20.20.80">
    <property type="entry name" value="Glycosidases"/>
    <property type="match status" value="1"/>
</dbReference>
<feature type="domain" description="Glycosyl hydrolase family 13 catalytic" evidence="1">
    <location>
        <begin position="7"/>
        <end position="674"/>
    </location>
</feature>
<dbReference type="InterPro" id="IPR017853">
    <property type="entry name" value="GH"/>
</dbReference>
<dbReference type="GO" id="GO:0047470">
    <property type="term" value="F:(1,4)-alpha-D-glucan 1-alpha-D-glucosylmutase activity"/>
    <property type="evidence" value="ECO:0007669"/>
    <property type="project" value="TreeGrafter"/>
</dbReference>
<evidence type="ECO:0000313" key="2">
    <source>
        <dbReference type="EMBL" id="TJZ81802.1"/>
    </source>
</evidence>
<dbReference type="PANTHER" id="PTHR10357">
    <property type="entry name" value="ALPHA-AMYLASE FAMILY MEMBER"/>
    <property type="match status" value="1"/>
</dbReference>
<evidence type="ECO:0000259" key="1">
    <source>
        <dbReference type="SMART" id="SM00642"/>
    </source>
</evidence>
<dbReference type="InterPro" id="IPR013797">
    <property type="entry name" value="Maltooligo_trehalose_synth_4"/>
</dbReference>
<accession>A0A4U0QL96</accession>